<name>A0A166WWA5_9GAMM</name>
<dbReference type="Proteomes" id="UP000076643">
    <property type="component" value="Unassembled WGS sequence"/>
</dbReference>
<comment type="caution">
    <text evidence="2">The sequence shown here is derived from an EMBL/GenBank/DDBJ whole genome shotgun (WGS) entry which is preliminary data.</text>
</comment>
<dbReference type="PATRIC" id="fig|1365250.3.peg.2454"/>
<dbReference type="AlphaFoldDB" id="A0A166WWA5"/>
<gene>
    <name evidence="2" type="ORF">N475_16090</name>
</gene>
<proteinExistence type="predicted"/>
<reference evidence="2 3" key="1">
    <citation type="submission" date="2013-07" db="EMBL/GenBank/DDBJ databases">
        <title>Comparative Genomic and Metabolomic Analysis of Twelve Strains of Pseudoalteromonas luteoviolacea.</title>
        <authorList>
            <person name="Vynne N.G."/>
            <person name="Mansson M."/>
            <person name="Gram L."/>
        </authorList>
    </citation>
    <scope>NUCLEOTIDE SEQUENCE [LARGE SCALE GENOMIC DNA]</scope>
    <source>
        <strain evidence="2 3">DSM 6061</strain>
    </source>
</reference>
<accession>A0A166WWA5</accession>
<sequence length="280" mass="30411">MLNKALFTSAFIFSISAQASIATVNIEPIVKSPFPLSYSKADTEGLDFKNKAPGYLADFSKAYVDISKYFDSVESVCFEIDTAYSGSGSTPGMAGVYLYKYFVYSDTFRGDNNYSGSAGGLARTTFSKCFNENEGFAQSFVREGKIAFTPYTTDSNVSISDVRVQVSGVSKIRGELVSLKANTNSLGGQTGEAFKHVVEPNTTYSIEIFENSSAYNQNGDKYSSLGVSYINTKGQKTIKAINEFLPTFVTTQGELSLFLVGDNESSQGEVLVNIKKVNID</sequence>
<evidence type="ECO:0000256" key="1">
    <source>
        <dbReference type="SAM" id="SignalP"/>
    </source>
</evidence>
<keyword evidence="1" id="KW-0732">Signal</keyword>
<protein>
    <submittedName>
        <fullName evidence="2">Uncharacterized protein</fullName>
    </submittedName>
</protein>
<organism evidence="2 3">
    <name type="scientific">Pseudoalteromonas luteoviolacea DSM 6061</name>
    <dbReference type="NCBI Taxonomy" id="1365250"/>
    <lineage>
        <taxon>Bacteria</taxon>
        <taxon>Pseudomonadati</taxon>
        <taxon>Pseudomonadota</taxon>
        <taxon>Gammaproteobacteria</taxon>
        <taxon>Alteromonadales</taxon>
        <taxon>Pseudoalteromonadaceae</taxon>
        <taxon>Pseudoalteromonas</taxon>
    </lineage>
</organism>
<evidence type="ECO:0000313" key="3">
    <source>
        <dbReference type="Proteomes" id="UP000076643"/>
    </source>
</evidence>
<feature type="chain" id="PRO_5007882036" evidence="1">
    <location>
        <begin position="20"/>
        <end position="280"/>
    </location>
</feature>
<feature type="signal peptide" evidence="1">
    <location>
        <begin position="1"/>
        <end position="19"/>
    </location>
</feature>
<dbReference type="RefSeq" id="WP_063357711.1">
    <property type="nucleotide sequence ID" value="NZ_AQHB01000046.1"/>
</dbReference>
<keyword evidence="3" id="KW-1185">Reference proteome</keyword>
<evidence type="ECO:0000313" key="2">
    <source>
        <dbReference type="EMBL" id="KZN38149.1"/>
    </source>
</evidence>
<dbReference type="EMBL" id="AUYB01000102">
    <property type="protein sequence ID" value="KZN38149.1"/>
    <property type="molecule type" value="Genomic_DNA"/>
</dbReference>